<keyword evidence="3 6" id="KW-0812">Transmembrane</keyword>
<feature type="transmembrane region" description="Helical" evidence="6">
    <location>
        <begin position="48"/>
        <end position="69"/>
    </location>
</feature>
<feature type="transmembrane region" description="Helical" evidence="6">
    <location>
        <begin position="124"/>
        <end position="144"/>
    </location>
</feature>
<organism evidence="8 9">
    <name type="scientific">Porites evermanni</name>
    <dbReference type="NCBI Taxonomy" id="104178"/>
    <lineage>
        <taxon>Eukaryota</taxon>
        <taxon>Metazoa</taxon>
        <taxon>Cnidaria</taxon>
        <taxon>Anthozoa</taxon>
        <taxon>Hexacorallia</taxon>
        <taxon>Scleractinia</taxon>
        <taxon>Fungiina</taxon>
        <taxon>Poritidae</taxon>
        <taxon>Porites</taxon>
    </lineage>
</organism>
<evidence type="ECO:0000256" key="4">
    <source>
        <dbReference type="ARBA" id="ARBA00022989"/>
    </source>
</evidence>
<feature type="transmembrane region" description="Helical" evidence="6">
    <location>
        <begin position="12"/>
        <end position="36"/>
    </location>
</feature>
<feature type="transmembrane region" description="Helical" evidence="6">
    <location>
        <begin position="207"/>
        <end position="232"/>
    </location>
</feature>
<evidence type="ECO:0000256" key="1">
    <source>
        <dbReference type="ARBA" id="ARBA00004651"/>
    </source>
</evidence>
<name>A0ABN8SH16_9CNID</name>
<comment type="subcellular location">
    <subcellularLocation>
        <location evidence="1">Cell membrane</location>
        <topology evidence="1">Multi-pass membrane protein</topology>
    </subcellularLocation>
</comment>
<dbReference type="Gene3D" id="1.20.1070.10">
    <property type="entry name" value="Rhodopsin 7-helix transmembrane proteins"/>
    <property type="match status" value="1"/>
</dbReference>
<keyword evidence="2" id="KW-1003">Cell membrane</keyword>
<evidence type="ECO:0000313" key="9">
    <source>
        <dbReference type="Proteomes" id="UP001159427"/>
    </source>
</evidence>
<gene>
    <name evidence="8" type="ORF">PEVE_00021118</name>
</gene>
<dbReference type="Pfam" id="PF00001">
    <property type="entry name" value="7tm_1"/>
    <property type="match status" value="2"/>
</dbReference>
<dbReference type="PRINTS" id="PR00237">
    <property type="entry name" value="GPCRRHODOPSN"/>
</dbReference>
<accession>A0ABN8SH16</accession>
<dbReference type="SMART" id="SM01381">
    <property type="entry name" value="7TM_GPCR_Srsx"/>
    <property type="match status" value="1"/>
</dbReference>
<evidence type="ECO:0000256" key="3">
    <source>
        <dbReference type="ARBA" id="ARBA00022692"/>
    </source>
</evidence>
<evidence type="ECO:0000256" key="5">
    <source>
        <dbReference type="ARBA" id="ARBA00023136"/>
    </source>
</evidence>
<evidence type="ECO:0000313" key="8">
    <source>
        <dbReference type="EMBL" id="CAH3190974.1"/>
    </source>
</evidence>
<comment type="caution">
    <text evidence="8">The sequence shown here is derived from an EMBL/GenBank/DDBJ whole genome shotgun (WGS) entry which is preliminary data.</text>
</comment>
<sequence>MENFSRPEPIIIINCVLNTLMVPVAIIGNALILMALKRTPSIHSPSMLILGGLAVSDLVVGIFVQPFYVAKELTENQLSSVVWDTAAYPVCGVSLLVITASSVDRYLALHYHLRYSILVTNSRVIFTTVVIWLFNYLSSLFYFWSQLIYHLILAVNIGTCLIISTFCYVKIYQIVRRHHRQIRAQQRAVESSYKNNMSRMMDLKKSAINHFLIYTCMVICYMPLYILLTLHATHQSYKLWKNEWNFATTLVLMNSSINPFLYCWRIGELRRAVVTTAKEMLC</sequence>
<reference evidence="8 9" key="1">
    <citation type="submission" date="2022-05" db="EMBL/GenBank/DDBJ databases">
        <authorList>
            <consortium name="Genoscope - CEA"/>
            <person name="William W."/>
        </authorList>
    </citation>
    <scope>NUCLEOTIDE SEQUENCE [LARGE SCALE GENOMIC DNA]</scope>
</reference>
<dbReference type="PANTHER" id="PTHR22750">
    <property type="entry name" value="G-PROTEIN COUPLED RECEPTOR"/>
    <property type="match status" value="1"/>
</dbReference>
<dbReference type="PROSITE" id="PS50262">
    <property type="entry name" value="G_PROTEIN_RECEP_F1_2"/>
    <property type="match status" value="1"/>
</dbReference>
<dbReference type="Proteomes" id="UP001159427">
    <property type="component" value="Unassembled WGS sequence"/>
</dbReference>
<dbReference type="SUPFAM" id="SSF81321">
    <property type="entry name" value="Family A G protein-coupled receptor-like"/>
    <property type="match status" value="1"/>
</dbReference>
<dbReference type="InterPro" id="IPR000276">
    <property type="entry name" value="GPCR_Rhodpsn"/>
</dbReference>
<protein>
    <recommendedName>
        <fullName evidence="7">G-protein coupled receptors family 1 profile domain-containing protein</fullName>
    </recommendedName>
</protein>
<feature type="transmembrane region" description="Helical" evidence="6">
    <location>
        <begin position="244"/>
        <end position="264"/>
    </location>
</feature>
<evidence type="ECO:0000256" key="6">
    <source>
        <dbReference type="SAM" id="Phobius"/>
    </source>
</evidence>
<evidence type="ECO:0000256" key="2">
    <source>
        <dbReference type="ARBA" id="ARBA00022475"/>
    </source>
</evidence>
<keyword evidence="9" id="KW-1185">Reference proteome</keyword>
<dbReference type="InterPro" id="IPR017452">
    <property type="entry name" value="GPCR_Rhodpsn_7TM"/>
</dbReference>
<feature type="domain" description="G-protein coupled receptors family 1 profile" evidence="7">
    <location>
        <begin position="28"/>
        <end position="262"/>
    </location>
</feature>
<dbReference type="CDD" id="cd00637">
    <property type="entry name" value="7tm_classA_rhodopsin-like"/>
    <property type="match status" value="1"/>
</dbReference>
<feature type="transmembrane region" description="Helical" evidence="6">
    <location>
        <begin position="150"/>
        <end position="171"/>
    </location>
</feature>
<keyword evidence="5 6" id="KW-0472">Membrane</keyword>
<dbReference type="EMBL" id="CALNXI010002828">
    <property type="protein sequence ID" value="CAH3190974.1"/>
    <property type="molecule type" value="Genomic_DNA"/>
</dbReference>
<proteinExistence type="predicted"/>
<evidence type="ECO:0000259" key="7">
    <source>
        <dbReference type="PROSITE" id="PS50262"/>
    </source>
</evidence>
<feature type="transmembrane region" description="Helical" evidence="6">
    <location>
        <begin position="81"/>
        <end position="103"/>
    </location>
</feature>
<keyword evidence="4 6" id="KW-1133">Transmembrane helix</keyword>